<dbReference type="AlphaFoldDB" id="G4CQR1"/>
<gene>
    <name evidence="1" type="ORF">HMPREF9370_1421</name>
</gene>
<dbReference type="InterPro" id="IPR036770">
    <property type="entry name" value="Ankyrin_rpt-contain_sf"/>
</dbReference>
<dbReference type="Proteomes" id="UP000005336">
    <property type="component" value="Unassembled WGS sequence"/>
</dbReference>
<proteinExistence type="predicted"/>
<keyword evidence="2" id="KW-1185">Reference proteome</keyword>
<comment type="caution">
    <text evidence="1">The sequence shown here is derived from an EMBL/GenBank/DDBJ whole genome shotgun (WGS) entry which is preliminary data.</text>
</comment>
<organism evidence="1 2">
    <name type="scientific">Neisseria wadsworthii 9715</name>
    <dbReference type="NCBI Taxonomy" id="1030841"/>
    <lineage>
        <taxon>Bacteria</taxon>
        <taxon>Pseudomonadati</taxon>
        <taxon>Pseudomonadota</taxon>
        <taxon>Betaproteobacteria</taxon>
        <taxon>Neisseriales</taxon>
        <taxon>Neisseriaceae</taxon>
        <taxon>Neisseria</taxon>
    </lineage>
</organism>
<dbReference type="RefSeq" id="WP_009116562.1">
    <property type="nucleotide sequence ID" value="NZ_JH165159.1"/>
</dbReference>
<dbReference type="SUPFAM" id="SSF48403">
    <property type="entry name" value="Ankyrin repeat"/>
    <property type="match status" value="1"/>
</dbReference>
<name>G4CQR1_9NEIS</name>
<accession>G4CQR1</accession>
<dbReference type="InterPro" id="IPR002110">
    <property type="entry name" value="Ankyrin_rpt"/>
</dbReference>
<reference evidence="1 2" key="1">
    <citation type="submission" date="2011-06" db="EMBL/GenBank/DDBJ databases">
        <authorList>
            <person name="Muzny D."/>
            <person name="Qin X."/>
            <person name="Deng J."/>
            <person name="Jiang H."/>
            <person name="Liu Y."/>
            <person name="Qu J."/>
            <person name="Song X.-Z."/>
            <person name="Zhang L."/>
            <person name="Thornton R."/>
            <person name="Coyle M."/>
            <person name="Francisco L."/>
            <person name="Jackson L."/>
            <person name="Javaid M."/>
            <person name="Korchina V."/>
            <person name="Kovar C."/>
            <person name="Mata R."/>
            <person name="Mathew T."/>
            <person name="Ngo R."/>
            <person name="Nguyen L."/>
            <person name="Nguyen N."/>
            <person name="Okwuonu G."/>
            <person name="Ongeri F."/>
            <person name="Pham C."/>
            <person name="Simmons D."/>
            <person name="Wilczek-Boney K."/>
            <person name="Hale W."/>
            <person name="Jakkamsetti A."/>
            <person name="Pham P."/>
            <person name="Ruth R."/>
            <person name="San Lucas F."/>
            <person name="Warren J."/>
            <person name="Zhang J."/>
            <person name="Zhao Z."/>
            <person name="Zhou C."/>
            <person name="Zhu D."/>
            <person name="Lee S."/>
            <person name="Bess C."/>
            <person name="Blankenburg K."/>
            <person name="Forbes L."/>
            <person name="Fu Q."/>
            <person name="Gubbala S."/>
            <person name="Hirani K."/>
            <person name="Jayaseelan J.C."/>
            <person name="Lara F."/>
            <person name="Munidasa M."/>
            <person name="Palculict T."/>
            <person name="Patil S."/>
            <person name="Pu L.-L."/>
            <person name="Saada N."/>
            <person name="Tang L."/>
            <person name="Weissenberger G."/>
            <person name="Zhu Y."/>
            <person name="Hemphill L."/>
            <person name="Shang Y."/>
            <person name="Youmans B."/>
            <person name="Ayvaz T."/>
            <person name="Ross M."/>
            <person name="Santibanez J."/>
            <person name="Aqrawi P."/>
            <person name="Gross S."/>
            <person name="Joshi V."/>
            <person name="Fowler G."/>
            <person name="Nazareth L."/>
            <person name="Reid J."/>
            <person name="Worley K."/>
            <person name="Petrosino J."/>
            <person name="Highlander S."/>
            <person name="Gibbs R."/>
        </authorList>
    </citation>
    <scope>NUCLEOTIDE SEQUENCE [LARGE SCALE GENOMIC DNA]</scope>
    <source>
        <strain evidence="1 2">9715</strain>
    </source>
</reference>
<dbReference type="PATRIC" id="fig|1030841.3.peg.1404"/>
<dbReference type="Gene3D" id="1.25.40.20">
    <property type="entry name" value="Ankyrin repeat-containing domain"/>
    <property type="match status" value="1"/>
</dbReference>
<dbReference type="EMBL" id="AGAZ01000051">
    <property type="protein sequence ID" value="EGZ46163.1"/>
    <property type="molecule type" value="Genomic_DNA"/>
</dbReference>
<evidence type="ECO:0000313" key="2">
    <source>
        <dbReference type="Proteomes" id="UP000005336"/>
    </source>
</evidence>
<protein>
    <submittedName>
        <fullName evidence="1">Uncharacterized protein</fullName>
    </submittedName>
</protein>
<dbReference type="Pfam" id="PF00023">
    <property type="entry name" value="Ank"/>
    <property type="match status" value="1"/>
</dbReference>
<sequence length="166" mass="18913">MLKYIPLLYLLSGIPETIADSGIPHFRYTDSRQCHVYTSPHTWGSLIHILVSEHSHPLFGLNQEQVLEKLEQAIQRGCSLKEKDLAELTPLQAAILFNDADMADFLLKHGANPYARIQFSNKSRKSNGKNSFEFLDLLIEAETKSSLPNPSFRNRSKLKQILQSYQ</sequence>
<evidence type="ECO:0000313" key="1">
    <source>
        <dbReference type="EMBL" id="EGZ46163.1"/>
    </source>
</evidence>
<dbReference type="HOGENOM" id="CLU_1600949_0_0_4"/>